<reference evidence="1 2" key="1">
    <citation type="submission" date="2017-11" db="EMBL/GenBank/DDBJ databases">
        <title>Reclassification of Bisgaard taxon 5 as Caviibacterium pharyngocola gen. nov., sp. nov.</title>
        <authorList>
            <person name="Christensen H."/>
        </authorList>
    </citation>
    <scope>NUCLEOTIDE SEQUENCE [LARGE SCALE GENOMIC DNA]</scope>
    <source>
        <strain evidence="1 2">7_3</strain>
    </source>
</reference>
<organism evidence="1 2">
    <name type="scientific">Caviibacterium pharyngocola</name>
    <dbReference type="NCBI Taxonomy" id="28159"/>
    <lineage>
        <taxon>Bacteria</taxon>
        <taxon>Pseudomonadati</taxon>
        <taxon>Pseudomonadota</taxon>
        <taxon>Gammaproteobacteria</taxon>
        <taxon>Pasteurellales</taxon>
        <taxon>Pasteurellaceae</taxon>
        <taxon>Caviibacterium</taxon>
    </lineage>
</organism>
<dbReference type="Proteomes" id="UP000230282">
    <property type="component" value="Unassembled WGS sequence"/>
</dbReference>
<dbReference type="AlphaFoldDB" id="A0A2M8RTD6"/>
<protein>
    <recommendedName>
        <fullName evidence="3">Zinc finger Ogr/Delta-type domain-containing protein</fullName>
    </recommendedName>
</protein>
<dbReference type="RefSeq" id="WP_100297535.1">
    <property type="nucleotide sequence ID" value="NZ_PHGZ01000028.1"/>
</dbReference>
<evidence type="ECO:0000313" key="2">
    <source>
        <dbReference type="Proteomes" id="UP000230282"/>
    </source>
</evidence>
<name>A0A2M8RTD6_9PAST</name>
<proteinExistence type="predicted"/>
<evidence type="ECO:0000313" key="1">
    <source>
        <dbReference type="EMBL" id="PJG82148.1"/>
    </source>
</evidence>
<dbReference type="OrthoDB" id="5678891at2"/>
<evidence type="ECO:0008006" key="3">
    <source>
        <dbReference type="Google" id="ProtNLM"/>
    </source>
</evidence>
<comment type="caution">
    <text evidence="1">The sequence shown here is derived from an EMBL/GenBank/DDBJ whole genome shotgun (WGS) entry which is preliminary data.</text>
</comment>
<dbReference type="EMBL" id="PHGZ01000028">
    <property type="protein sequence ID" value="PJG82148.1"/>
    <property type="molecule type" value="Genomic_DNA"/>
</dbReference>
<keyword evidence="2" id="KW-1185">Reference proteome</keyword>
<accession>A0A2M8RTD6</accession>
<gene>
    <name evidence="1" type="ORF">CVP04_10860</name>
</gene>
<sequence>MASINIKCLNCGSSNLNIRTSKAVTQQTVESECVCLTCLSKQKVLSEIVNLRTPVFTEQPEALKANKPFKHIDPNQLEIFEA</sequence>